<dbReference type="EMBL" id="JABCKI010000335">
    <property type="protein sequence ID" value="KAG5650917.1"/>
    <property type="molecule type" value="Genomic_DNA"/>
</dbReference>
<gene>
    <name evidence="3" type="ORF">H0H81_010564</name>
</gene>
<feature type="compositionally biased region" description="Basic residues" evidence="1">
    <location>
        <begin position="61"/>
        <end position="91"/>
    </location>
</feature>
<feature type="compositionally biased region" description="Polar residues" evidence="1">
    <location>
        <begin position="97"/>
        <end position="107"/>
    </location>
</feature>
<name>A0A9P7GPU5_9AGAR</name>
<dbReference type="Proteomes" id="UP000717328">
    <property type="component" value="Unassembled WGS sequence"/>
</dbReference>
<feature type="chain" id="PRO_5040471699" evidence="2">
    <location>
        <begin position="28"/>
        <end position="168"/>
    </location>
</feature>
<sequence>MIMPASSRLRLICLTILFFIGATYASAADPQIAKSHGVVSHAHPATKHHPNAMHGNAHSGGKTHKRLKHPTHEPKHRMQKKHKKHSKHSKREVRNVDYSSSAGTGATSPPPAVYDPANSENKTTTTDADSNTTASTSPKHPQKRRLDYRHVEGAGTGLVARGVDFDCV</sequence>
<reference evidence="3" key="1">
    <citation type="submission" date="2021-02" db="EMBL/GenBank/DDBJ databases">
        <authorList>
            <person name="Nieuwenhuis M."/>
            <person name="Van De Peppel L.J.J."/>
        </authorList>
    </citation>
    <scope>NUCLEOTIDE SEQUENCE</scope>
    <source>
        <strain evidence="3">D49</strain>
    </source>
</reference>
<protein>
    <submittedName>
        <fullName evidence="3">Uncharacterized protein</fullName>
    </submittedName>
</protein>
<organism evidence="3 4">
    <name type="scientific">Sphagnurus paluster</name>
    <dbReference type="NCBI Taxonomy" id="117069"/>
    <lineage>
        <taxon>Eukaryota</taxon>
        <taxon>Fungi</taxon>
        <taxon>Dikarya</taxon>
        <taxon>Basidiomycota</taxon>
        <taxon>Agaricomycotina</taxon>
        <taxon>Agaricomycetes</taxon>
        <taxon>Agaricomycetidae</taxon>
        <taxon>Agaricales</taxon>
        <taxon>Tricholomatineae</taxon>
        <taxon>Lyophyllaceae</taxon>
        <taxon>Sphagnurus</taxon>
    </lineage>
</organism>
<keyword evidence="2" id="KW-0732">Signal</keyword>
<evidence type="ECO:0000256" key="2">
    <source>
        <dbReference type="SAM" id="SignalP"/>
    </source>
</evidence>
<accession>A0A9P7GPU5</accession>
<feature type="compositionally biased region" description="Low complexity" evidence="1">
    <location>
        <begin position="123"/>
        <end position="137"/>
    </location>
</feature>
<evidence type="ECO:0000256" key="1">
    <source>
        <dbReference type="SAM" id="MobiDB-lite"/>
    </source>
</evidence>
<evidence type="ECO:0000313" key="3">
    <source>
        <dbReference type="EMBL" id="KAG5650917.1"/>
    </source>
</evidence>
<feature type="region of interest" description="Disordered" evidence="1">
    <location>
        <begin position="38"/>
        <end position="150"/>
    </location>
</feature>
<keyword evidence="4" id="KW-1185">Reference proteome</keyword>
<evidence type="ECO:0000313" key="4">
    <source>
        <dbReference type="Proteomes" id="UP000717328"/>
    </source>
</evidence>
<proteinExistence type="predicted"/>
<reference evidence="3" key="2">
    <citation type="submission" date="2021-10" db="EMBL/GenBank/DDBJ databases">
        <title>Phylogenomics reveals ancestral predisposition of the termite-cultivated fungus Termitomyces towards a domesticated lifestyle.</title>
        <authorList>
            <person name="Auxier B."/>
            <person name="Grum-Grzhimaylo A."/>
            <person name="Cardenas M.E."/>
            <person name="Lodge J.D."/>
            <person name="Laessoe T."/>
            <person name="Pedersen O."/>
            <person name="Smith M.E."/>
            <person name="Kuyper T.W."/>
            <person name="Franco-Molano E.A."/>
            <person name="Baroni T.J."/>
            <person name="Aanen D.K."/>
        </authorList>
    </citation>
    <scope>NUCLEOTIDE SEQUENCE</scope>
    <source>
        <strain evidence="3">D49</strain>
    </source>
</reference>
<dbReference type="AlphaFoldDB" id="A0A9P7GPU5"/>
<feature type="signal peptide" evidence="2">
    <location>
        <begin position="1"/>
        <end position="27"/>
    </location>
</feature>
<comment type="caution">
    <text evidence="3">The sequence shown here is derived from an EMBL/GenBank/DDBJ whole genome shotgun (WGS) entry which is preliminary data.</text>
</comment>